<dbReference type="Proteomes" id="UP000301751">
    <property type="component" value="Unassembled WGS sequence"/>
</dbReference>
<name>A0A480AQ36_9BURK</name>
<evidence type="ECO:0000313" key="4">
    <source>
        <dbReference type="Proteomes" id="UP000301751"/>
    </source>
</evidence>
<evidence type="ECO:0000256" key="1">
    <source>
        <dbReference type="SAM" id="SignalP"/>
    </source>
</evidence>
<dbReference type="InterPro" id="IPR013424">
    <property type="entry name" value="Ice-binding_C"/>
</dbReference>
<protein>
    <recommendedName>
        <fullName evidence="2">Ice-binding protein C-terminal domain-containing protein</fullName>
    </recommendedName>
</protein>
<dbReference type="AlphaFoldDB" id="A0A480AQ36"/>
<reference evidence="4" key="1">
    <citation type="submission" date="2019-03" db="EMBL/GenBank/DDBJ databases">
        <title>Aquabacterium pictum sp.nov., the first bacteriochlorophyll a-containing freshwater bacterium in the genus Aquabacterium of the class Betaproteobacteria.</title>
        <authorList>
            <person name="Hirose S."/>
            <person name="Tank M."/>
            <person name="Hara E."/>
            <person name="Tamaki H."/>
            <person name="Takaichi S."/>
            <person name="Haruta S."/>
            <person name="Hanada S."/>
        </authorList>
    </citation>
    <scope>NUCLEOTIDE SEQUENCE [LARGE SCALE GENOMIC DNA]</scope>
    <source>
        <strain evidence="4">W35</strain>
    </source>
</reference>
<dbReference type="Pfam" id="PF07589">
    <property type="entry name" value="PEP-CTERM"/>
    <property type="match status" value="1"/>
</dbReference>
<dbReference type="EMBL" id="BJCL01000004">
    <property type="protein sequence ID" value="GCL62910.1"/>
    <property type="molecule type" value="Genomic_DNA"/>
</dbReference>
<feature type="chain" id="PRO_5019781181" description="Ice-binding protein C-terminal domain-containing protein" evidence="1">
    <location>
        <begin position="22"/>
        <end position="278"/>
    </location>
</feature>
<comment type="caution">
    <text evidence="3">The sequence shown here is derived from an EMBL/GenBank/DDBJ whole genome shotgun (WGS) entry which is preliminary data.</text>
</comment>
<evidence type="ECO:0000259" key="2">
    <source>
        <dbReference type="Pfam" id="PF07589"/>
    </source>
</evidence>
<sequence>MKLIQKTLVAAAVALSAPAFAGIAPTGTGNGELFLVLFNPTAEVSLTKDLGIGINDFRALDFNAAMAPAGSSKTWAIEAGNAEVAKFLAKAGASSDWRWYVQAGDSVGPQNVFGGRGLLTTLTDGVDAATIGTMKNNSFTANFGPINSFLSATNVNGDTEGDSHELHGYSFGDKTNGGYALTEGFAGINGGSFAPYTNDNAFGTSSAVYYVSRDVSSNLANAKYDQFDSQHGPSTFSVAAASGGDYVVSFTTAVPEPGTYALMLAGLAAVGLLARRRA</sequence>
<gene>
    <name evidence="3" type="ORF">AQPW35_19910</name>
</gene>
<accession>A0A480AQ36</accession>
<feature type="signal peptide" evidence="1">
    <location>
        <begin position="1"/>
        <end position="21"/>
    </location>
</feature>
<proteinExistence type="predicted"/>
<feature type="domain" description="Ice-binding protein C-terminal" evidence="2">
    <location>
        <begin position="253"/>
        <end position="277"/>
    </location>
</feature>
<keyword evidence="1" id="KW-0732">Signal</keyword>
<organism evidence="3 4">
    <name type="scientific">Pseudaquabacterium pictum</name>
    <dbReference type="NCBI Taxonomy" id="2315236"/>
    <lineage>
        <taxon>Bacteria</taxon>
        <taxon>Pseudomonadati</taxon>
        <taxon>Pseudomonadota</taxon>
        <taxon>Betaproteobacteria</taxon>
        <taxon>Burkholderiales</taxon>
        <taxon>Sphaerotilaceae</taxon>
        <taxon>Pseudaquabacterium</taxon>
    </lineage>
</organism>
<evidence type="ECO:0000313" key="3">
    <source>
        <dbReference type="EMBL" id="GCL62910.1"/>
    </source>
</evidence>
<dbReference type="NCBIfam" id="TIGR02595">
    <property type="entry name" value="PEP_CTERM"/>
    <property type="match status" value="1"/>
</dbReference>
<keyword evidence="4" id="KW-1185">Reference proteome</keyword>
<dbReference type="RefSeq" id="WP_162520740.1">
    <property type="nucleotide sequence ID" value="NZ_BJCL01000004.1"/>
</dbReference>